<evidence type="ECO:0000313" key="11">
    <source>
        <dbReference type="Proteomes" id="UP000504604"/>
    </source>
</evidence>
<keyword evidence="6 7" id="KW-0505">Motor protein</keyword>
<dbReference type="Pfam" id="PF00225">
    <property type="entry name" value="Kinesin"/>
    <property type="match status" value="1"/>
</dbReference>
<dbReference type="InParanoid" id="A0A6I9SYX5"/>
<dbReference type="InterPro" id="IPR036961">
    <property type="entry name" value="Kinesin_motor_dom_sf"/>
</dbReference>
<feature type="coiled-coil region" evidence="8">
    <location>
        <begin position="730"/>
        <end position="769"/>
    </location>
</feature>
<evidence type="ECO:0000256" key="8">
    <source>
        <dbReference type="SAM" id="Coils"/>
    </source>
</evidence>
<dbReference type="PRINTS" id="PR00380">
    <property type="entry name" value="KINESINHEAVY"/>
</dbReference>
<protein>
    <submittedName>
        <fullName evidence="12">Kinesin-like protein KIN-7C, mitochondrial</fullName>
    </submittedName>
</protein>
<gene>
    <name evidence="12" type="primary">LOC105159457</name>
</gene>
<sequence length="1098" mass="122078">MSSSSAARRSSISPFRSRKAPLLPPNISVRPATPSSSSTPAAATPPRKAKENVTVTVRFRPLSAREISKGDEAAWYADGDYTVRNEFNSDIAYGFDRVFGPATTTRHVYDVAAQHVVGGAMEGINGTVFAYGVTSSGKTHTMHGEQKSPGIIPLAVKDVFGIIQETPGREYLLRVSYLEIYNEVINDLLDPTGQNLRIREDSQGIYVEGIKEEVVLSPAHALSLIASGEEHRHVGSNNFNLLSSRSHTIFTLTIESSLRGGNEGEEVTLSQLHLIDLAGSESSKTETTGLRRKEGSYINKSLLTLGTVISKLTDGKSTHIPYRDSKLTRLLQSSLSGHGRVSLICTVTPASSNAEETHNTLKFAQRSKRVEIKASQNKILDEKSLIKKYQREISNLKQELQQLKRGMMEKENLMAPSQEDLVNLKLQLEAGQIKLQSRLEEEEQAKAALMGRIQRLTKLILVSTKTTIQPNVLEKTSHRRRHSFGEDELAYLPDRKRECLIDDDDGSIDSEISFDGRSGATNLDELVRDYKRNRRRGMLGWFKLKKPENVVSPSADYESSTSGSPASSSKSSQRRVMFSDIKDTQRKSISRKVDNASSTDSFPERTQAGDLFSAAVGVRHLPPTGSTITDQMDLFREQIKMLAGEVALSTSSLKRLTEQAAKNPGDSKLQENIQTLKDGIREKKLQMRVLEQRMLGSVEISPYGSSVVEMSQALSRLATQLNEKTFELEIKSADNRVLQEQLRAKTLENTEVQETITLLRQQLDSLMSNKNPRSADSSTRMNSSEESLDIINGRGYEIYSCEGTSLDENTPTSVGSLNRTFNSENPKECNADAVSKSQLLVQAAEIESLKQDKVRLIEEKDGLEIHCQKQTEEACYAKELAAAAAVELRNLAEEVTKLSYQNAKLTADLAAARDVRCKANCCQKSAAIDMKQNGVSGTRSDPRFRKPEDRLSMEEFELELNARYQREASLVAALSERDKIEADLRKRLDDAKRHEEKLENELANMWVLVAKLRKSTSGSEETSILGHDVCNISGSKLINEFASSDGQPMTKFYEDGENEIAESVCSAEELKACYRFERRKFKDFEGITLKLKGSNNLI</sequence>
<feature type="region of interest" description="Disordered" evidence="9">
    <location>
        <begin position="1"/>
        <end position="50"/>
    </location>
</feature>
<dbReference type="InterPro" id="IPR027417">
    <property type="entry name" value="P-loop_NTPase"/>
</dbReference>
<keyword evidence="3 7" id="KW-0547">Nucleotide-binding</keyword>
<feature type="coiled-coil region" evidence="8">
    <location>
        <begin position="846"/>
        <end position="908"/>
    </location>
</feature>
<dbReference type="SMART" id="SM00129">
    <property type="entry name" value="KISc"/>
    <property type="match status" value="1"/>
</dbReference>
<feature type="compositionally biased region" description="Low complexity" evidence="9">
    <location>
        <begin position="1"/>
        <end position="15"/>
    </location>
</feature>
<dbReference type="PROSITE" id="PS00411">
    <property type="entry name" value="KINESIN_MOTOR_1"/>
    <property type="match status" value="1"/>
</dbReference>
<dbReference type="InterPro" id="IPR019821">
    <property type="entry name" value="Kinesin_motor_CS"/>
</dbReference>
<proteinExistence type="inferred from homology"/>
<keyword evidence="11" id="KW-1185">Reference proteome</keyword>
<evidence type="ECO:0000256" key="7">
    <source>
        <dbReference type="PROSITE-ProRule" id="PRU00283"/>
    </source>
</evidence>
<dbReference type="PANTHER" id="PTHR47968:SF33">
    <property type="entry name" value="KINESIN-LIKE PROTEIN KIN-7C, MITOCHONDRIAL ISOFORM X1"/>
    <property type="match status" value="1"/>
</dbReference>
<evidence type="ECO:0000256" key="9">
    <source>
        <dbReference type="SAM" id="MobiDB-lite"/>
    </source>
</evidence>
<dbReference type="GO" id="GO:0005524">
    <property type="term" value="F:ATP binding"/>
    <property type="evidence" value="ECO:0007669"/>
    <property type="project" value="UniProtKB-UniRule"/>
</dbReference>
<evidence type="ECO:0000256" key="5">
    <source>
        <dbReference type="ARBA" id="ARBA00023054"/>
    </source>
</evidence>
<dbReference type="OrthoDB" id="3176171at2759"/>
<dbReference type="InterPro" id="IPR001752">
    <property type="entry name" value="Kinesin_motor_dom"/>
</dbReference>
<evidence type="ECO:0000259" key="10">
    <source>
        <dbReference type="PROSITE" id="PS50067"/>
    </source>
</evidence>
<dbReference type="RefSeq" id="XP_011074836.1">
    <property type="nucleotide sequence ID" value="XM_011076534.2"/>
</dbReference>
<dbReference type="CDD" id="cd01374">
    <property type="entry name" value="KISc_CENP_E"/>
    <property type="match status" value="1"/>
</dbReference>
<dbReference type="Gene3D" id="3.40.850.10">
    <property type="entry name" value="Kinesin motor domain"/>
    <property type="match status" value="1"/>
</dbReference>
<dbReference type="GO" id="GO:0003777">
    <property type="term" value="F:microtubule motor activity"/>
    <property type="evidence" value="ECO:0007669"/>
    <property type="project" value="InterPro"/>
</dbReference>
<feature type="compositionally biased region" description="Low complexity" evidence="9">
    <location>
        <begin position="559"/>
        <end position="571"/>
    </location>
</feature>
<dbReference type="PROSITE" id="PS50067">
    <property type="entry name" value="KINESIN_MOTOR_2"/>
    <property type="match status" value="1"/>
</dbReference>
<dbReference type="AlphaFoldDB" id="A0A6I9SYX5"/>
<name>A0A6I9SYX5_SESIN</name>
<feature type="domain" description="Kinesin motor" evidence="10">
    <location>
        <begin position="52"/>
        <end position="370"/>
    </location>
</feature>
<feature type="region of interest" description="Disordered" evidence="9">
    <location>
        <begin position="552"/>
        <end position="605"/>
    </location>
</feature>
<dbReference type="FunCoup" id="A0A6I9SYX5">
    <property type="interactions" value="505"/>
</dbReference>
<feature type="compositionally biased region" description="Low complexity" evidence="9">
    <location>
        <begin position="31"/>
        <end position="46"/>
    </location>
</feature>
<dbReference type="FunFam" id="3.40.850.10:FF:000014">
    <property type="entry name" value="Kinesin-like protein KIN-7G"/>
    <property type="match status" value="1"/>
</dbReference>
<reference evidence="12" key="1">
    <citation type="submission" date="2025-08" db="UniProtKB">
        <authorList>
            <consortium name="RefSeq"/>
        </authorList>
    </citation>
    <scope>IDENTIFICATION</scope>
</reference>
<dbReference type="KEGG" id="sind:105159457"/>
<dbReference type="GO" id="GO:0005874">
    <property type="term" value="C:microtubule"/>
    <property type="evidence" value="ECO:0007669"/>
    <property type="project" value="UniProtKB-KW"/>
</dbReference>
<accession>A0A6I9SYX5</accession>
<dbReference type="GO" id="GO:0007018">
    <property type="term" value="P:microtubule-based movement"/>
    <property type="evidence" value="ECO:0007669"/>
    <property type="project" value="InterPro"/>
</dbReference>
<keyword evidence="2" id="KW-0493">Microtubule</keyword>
<evidence type="ECO:0000256" key="4">
    <source>
        <dbReference type="ARBA" id="ARBA00022840"/>
    </source>
</evidence>
<evidence type="ECO:0000256" key="3">
    <source>
        <dbReference type="ARBA" id="ARBA00022741"/>
    </source>
</evidence>
<dbReference type="GeneID" id="105159457"/>
<organism evidence="11 12">
    <name type="scientific">Sesamum indicum</name>
    <name type="common">Oriental sesame</name>
    <name type="synonym">Sesamum orientale</name>
    <dbReference type="NCBI Taxonomy" id="4182"/>
    <lineage>
        <taxon>Eukaryota</taxon>
        <taxon>Viridiplantae</taxon>
        <taxon>Streptophyta</taxon>
        <taxon>Embryophyta</taxon>
        <taxon>Tracheophyta</taxon>
        <taxon>Spermatophyta</taxon>
        <taxon>Magnoliopsida</taxon>
        <taxon>eudicotyledons</taxon>
        <taxon>Gunneridae</taxon>
        <taxon>Pentapetalae</taxon>
        <taxon>asterids</taxon>
        <taxon>lamiids</taxon>
        <taxon>Lamiales</taxon>
        <taxon>Pedaliaceae</taxon>
        <taxon>Sesamum</taxon>
    </lineage>
</organism>
<keyword evidence="5 8" id="KW-0175">Coiled coil</keyword>
<dbReference type="SUPFAM" id="SSF52540">
    <property type="entry name" value="P-loop containing nucleoside triphosphate hydrolases"/>
    <property type="match status" value="1"/>
</dbReference>
<evidence type="ECO:0000256" key="2">
    <source>
        <dbReference type="ARBA" id="ARBA00022701"/>
    </source>
</evidence>
<dbReference type="GO" id="GO:0008017">
    <property type="term" value="F:microtubule binding"/>
    <property type="evidence" value="ECO:0007669"/>
    <property type="project" value="InterPro"/>
</dbReference>
<keyword evidence="4 7" id="KW-0067">ATP-binding</keyword>
<dbReference type="Proteomes" id="UP000504604">
    <property type="component" value="Linkage group LG3"/>
</dbReference>
<dbReference type="PANTHER" id="PTHR47968">
    <property type="entry name" value="CENTROMERE PROTEIN E"/>
    <property type="match status" value="1"/>
</dbReference>
<evidence type="ECO:0000256" key="1">
    <source>
        <dbReference type="ARBA" id="ARBA00007310"/>
    </source>
</evidence>
<comment type="similarity">
    <text evidence="1">Belongs to the TRAFAC class myosin-kinesin ATPase superfamily. Kinesin family. KIN-7 subfamily.</text>
</comment>
<evidence type="ECO:0000313" key="12">
    <source>
        <dbReference type="RefSeq" id="XP_011074836.1"/>
    </source>
</evidence>
<evidence type="ECO:0000256" key="6">
    <source>
        <dbReference type="ARBA" id="ARBA00023175"/>
    </source>
</evidence>
<dbReference type="InterPro" id="IPR027640">
    <property type="entry name" value="Kinesin-like_fam"/>
</dbReference>
<feature type="binding site" evidence="7">
    <location>
        <begin position="132"/>
        <end position="139"/>
    </location>
    <ligand>
        <name>ATP</name>
        <dbReference type="ChEBI" id="CHEBI:30616"/>
    </ligand>
</feature>
<feature type="compositionally biased region" description="Basic and acidic residues" evidence="9">
    <location>
        <begin position="580"/>
        <end position="594"/>
    </location>
</feature>
<feature type="coiled-coil region" evidence="8">
    <location>
        <begin position="372"/>
        <end position="413"/>
    </location>
</feature>